<evidence type="ECO:0000313" key="3">
    <source>
        <dbReference type="Proteomes" id="UP001434883"/>
    </source>
</evidence>
<feature type="compositionally biased region" description="Basic and acidic residues" evidence="1">
    <location>
        <begin position="43"/>
        <end position="60"/>
    </location>
</feature>
<organism evidence="2 3">
    <name type="scientific">Xenoophorus captivus</name>
    <dbReference type="NCBI Taxonomy" id="1517983"/>
    <lineage>
        <taxon>Eukaryota</taxon>
        <taxon>Metazoa</taxon>
        <taxon>Chordata</taxon>
        <taxon>Craniata</taxon>
        <taxon>Vertebrata</taxon>
        <taxon>Euteleostomi</taxon>
        <taxon>Actinopterygii</taxon>
        <taxon>Neopterygii</taxon>
        <taxon>Teleostei</taxon>
        <taxon>Neoteleostei</taxon>
        <taxon>Acanthomorphata</taxon>
        <taxon>Ovalentaria</taxon>
        <taxon>Atherinomorphae</taxon>
        <taxon>Cyprinodontiformes</taxon>
        <taxon>Goodeidae</taxon>
        <taxon>Xenoophorus</taxon>
    </lineage>
</organism>
<accession>A0ABV0QD17</accession>
<name>A0ABV0QD17_9TELE</name>
<gene>
    <name evidence="2" type="ORF">XENOCAPTIV_009919</name>
</gene>
<sequence>MNFIEQSTETPLSLTPQFDAHKSQTPASSAASYKKIPGLFLNNEDRKERDKKLPRQKEGERKHYELGMSDELFRELVRPDCTKKCQFRAFGHCQRFALLLKPRLLDKHLLIYNLLGTQQVCSKRNPNIKHAI</sequence>
<reference evidence="2 3" key="1">
    <citation type="submission" date="2021-06" db="EMBL/GenBank/DDBJ databases">
        <authorList>
            <person name="Palmer J.M."/>
        </authorList>
    </citation>
    <scope>NUCLEOTIDE SEQUENCE [LARGE SCALE GENOMIC DNA]</scope>
    <source>
        <strain evidence="2 3">XC_2019</strain>
        <tissue evidence="2">Muscle</tissue>
    </source>
</reference>
<protein>
    <submittedName>
        <fullName evidence="2">Uncharacterized protein</fullName>
    </submittedName>
</protein>
<dbReference type="Proteomes" id="UP001434883">
    <property type="component" value="Unassembled WGS sequence"/>
</dbReference>
<feature type="region of interest" description="Disordered" evidence="1">
    <location>
        <begin position="1"/>
        <end position="60"/>
    </location>
</feature>
<feature type="compositionally biased region" description="Polar residues" evidence="1">
    <location>
        <begin position="1"/>
        <end position="16"/>
    </location>
</feature>
<evidence type="ECO:0000256" key="1">
    <source>
        <dbReference type="SAM" id="MobiDB-lite"/>
    </source>
</evidence>
<evidence type="ECO:0000313" key="2">
    <source>
        <dbReference type="EMBL" id="MEQ2193689.1"/>
    </source>
</evidence>
<dbReference type="EMBL" id="JAHRIN010008623">
    <property type="protein sequence ID" value="MEQ2193689.1"/>
    <property type="molecule type" value="Genomic_DNA"/>
</dbReference>
<keyword evidence="3" id="KW-1185">Reference proteome</keyword>
<comment type="caution">
    <text evidence="2">The sequence shown here is derived from an EMBL/GenBank/DDBJ whole genome shotgun (WGS) entry which is preliminary data.</text>
</comment>
<proteinExistence type="predicted"/>